<dbReference type="InterPro" id="IPR006076">
    <property type="entry name" value="FAD-dep_OxRdtase"/>
</dbReference>
<gene>
    <name evidence="8" type="ORF">ASCRUDRAFT_33362</name>
</gene>
<dbReference type="GO" id="GO:0019478">
    <property type="term" value="P:D-amino acid catabolic process"/>
    <property type="evidence" value="ECO:0007669"/>
    <property type="project" value="TreeGrafter"/>
</dbReference>
<dbReference type="RefSeq" id="XP_020048230.1">
    <property type="nucleotide sequence ID" value="XM_020190421.1"/>
</dbReference>
<feature type="binding site" evidence="6">
    <location>
        <begin position="46"/>
        <end position="47"/>
    </location>
    <ligand>
        <name>FAD</name>
        <dbReference type="ChEBI" id="CHEBI:57692"/>
    </ligand>
</feature>
<comment type="cofactor">
    <cofactor evidence="1 6">
        <name>FAD</name>
        <dbReference type="ChEBI" id="CHEBI:57692"/>
    </cofactor>
</comment>
<name>A0A1D2VJZ3_9ASCO</name>
<sequence length="352" mass="39730">MTKAVVLGSGIIGLYTVFHLLEKQIKPSDITVVAEYFADDQSINYTSPWAGGNFCAISPSDPLSLEMDKFTYLNLFKVQKALGGPEKSGLDMMPMTEFWDYDPPSEKLKSLQSYLKDFKILSRDELAKKNEPKIKFGISYTTWNFNCPFFLKKMSDYMRSKGILFVQRKLTHISQAFLDESTKVVFNCTGIGARDLVKDHNVFPGRGQVVVIKAPHIKENCVRWGKSTATYIIPRPYSQDSLVLGGFIQKDCWSGDTYGDQTEDILRRTTALLPQILEQNAHGSRIEDLEIKRVAAGLRPYRHGGPRVEEEQLPEGKSVVHCYGQAGTGYQSGMGWTNTATDLWLRRRSSKL</sequence>
<dbReference type="SUPFAM" id="SSF51971">
    <property type="entry name" value="Nucleotide-binding domain"/>
    <property type="match status" value="1"/>
</dbReference>
<feature type="binding site" evidence="6">
    <location>
        <position position="231"/>
    </location>
    <ligand>
        <name>D-dopa</name>
        <dbReference type="ChEBI" id="CHEBI:149689"/>
    </ligand>
</feature>
<reference evidence="9" key="1">
    <citation type="submission" date="2016-05" db="EMBL/GenBank/DDBJ databases">
        <title>Comparative genomics of biotechnologically important yeasts.</title>
        <authorList>
            <consortium name="DOE Joint Genome Institute"/>
            <person name="Riley R."/>
            <person name="Haridas S."/>
            <person name="Wolfe K.H."/>
            <person name="Lopes M.R."/>
            <person name="Hittinger C.T."/>
            <person name="Goker M."/>
            <person name="Salamov A."/>
            <person name="Wisecaver J."/>
            <person name="Long T.M."/>
            <person name="Aerts A.L."/>
            <person name="Barry K."/>
            <person name="Choi C."/>
            <person name="Clum A."/>
            <person name="Coughlan A.Y."/>
            <person name="Deshpande S."/>
            <person name="Douglass A.P."/>
            <person name="Hanson S.J."/>
            <person name="Klenk H.-P."/>
            <person name="Labutti K."/>
            <person name="Lapidus A."/>
            <person name="Lindquist E."/>
            <person name="Lipzen A."/>
            <person name="Meier-Kolthoff J.P."/>
            <person name="Ohm R.A."/>
            <person name="Otillar R.P."/>
            <person name="Pangilinan J."/>
            <person name="Peng Y."/>
            <person name="Rokas A."/>
            <person name="Rosa C.A."/>
            <person name="Scheuner C."/>
            <person name="Sibirny A.A."/>
            <person name="Slot J.C."/>
            <person name="Stielow J.B."/>
            <person name="Sun H."/>
            <person name="Kurtzman C.P."/>
            <person name="Blackwell M."/>
            <person name="Grigoriev I.V."/>
            <person name="Jeffries T.W."/>
        </authorList>
    </citation>
    <scope>NUCLEOTIDE SEQUENCE [LARGE SCALE GENOMIC DNA]</scope>
    <source>
        <strain evidence="9">DSM 1968</strain>
    </source>
</reference>
<dbReference type="PANTHER" id="PTHR11530:SF11">
    <property type="entry name" value="D-ASPARTATE OXIDASE"/>
    <property type="match status" value="1"/>
</dbReference>
<dbReference type="Gene3D" id="3.30.9.10">
    <property type="entry name" value="D-Amino Acid Oxidase, subunit A, domain 2"/>
    <property type="match status" value="1"/>
</dbReference>
<keyword evidence="5" id="KW-0560">Oxidoreductase</keyword>
<protein>
    <submittedName>
        <fullName evidence="8">Putative D-amino acid oxidase</fullName>
    </submittedName>
</protein>
<evidence type="ECO:0000259" key="7">
    <source>
        <dbReference type="Pfam" id="PF01266"/>
    </source>
</evidence>
<accession>A0A1D2VJZ3</accession>
<dbReference type="PANTHER" id="PTHR11530">
    <property type="entry name" value="D-AMINO ACID OXIDASE"/>
    <property type="match status" value="1"/>
</dbReference>
<evidence type="ECO:0000256" key="3">
    <source>
        <dbReference type="ARBA" id="ARBA00022630"/>
    </source>
</evidence>
<evidence type="ECO:0000256" key="2">
    <source>
        <dbReference type="ARBA" id="ARBA00006730"/>
    </source>
</evidence>
<dbReference type="EMBL" id="KV454478">
    <property type="protein sequence ID" value="ODV61923.1"/>
    <property type="molecule type" value="Genomic_DNA"/>
</dbReference>
<feature type="domain" description="FAD dependent oxidoreductase" evidence="7">
    <location>
        <begin position="4"/>
        <end position="335"/>
    </location>
</feature>
<evidence type="ECO:0000256" key="4">
    <source>
        <dbReference type="ARBA" id="ARBA00022827"/>
    </source>
</evidence>
<dbReference type="PIRSF" id="PIRSF000189">
    <property type="entry name" value="D-aa_oxidase"/>
    <property type="match status" value="1"/>
</dbReference>
<dbReference type="AlphaFoldDB" id="A0A1D2VJZ3"/>
<dbReference type="SUPFAM" id="SSF54373">
    <property type="entry name" value="FAD-linked reductases, C-terminal domain"/>
    <property type="match status" value="1"/>
</dbReference>
<comment type="similarity">
    <text evidence="2">Belongs to the DAMOX/DASOX family.</text>
</comment>
<feature type="binding site" evidence="6">
    <location>
        <position position="189"/>
    </location>
    <ligand>
        <name>FAD</name>
        <dbReference type="ChEBI" id="CHEBI:57692"/>
    </ligand>
</feature>
<dbReference type="STRING" id="1344418.A0A1D2VJZ3"/>
<dbReference type="GeneID" id="30964057"/>
<dbReference type="OrthoDB" id="2015447at2759"/>
<dbReference type="InterPro" id="IPR023209">
    <property type="entry name" value="DAO"/>
</dbReference>
<dbReference type="GO" id="GO:0071949">
    <property type="term" value="F:FAD binding"/>
    <property type="evidence" value="ECO:0007669"/>
    <property type="project" value="InterPro"/>
</dbReference>
<keyword evidence="9" id="KW-1185">Reference proteome</keyword>
<keyword evidence="3" id="KW-0285">Flavoprotein</keyword>
<dbReference type="GO" id="GO:0005737">
    <property type="term" value="C:cytoplasm"/>
    <property type="evidence" value="ECO:0007669"/>
    <property type="project" value="TreeGrafter"/>
</dbReference>
<dbReference type="GO" id="GO:0003884">
    <property type="term" value="F:D-amino-acid oxidase activity"/>
    <property type="evidence" value="ECO:0007669"/>
    <property type="project" value="EnsemblFungi"/>
</dbReference>
<dbReference type="Gene3D" id="3.40.50.720">
    <property type="entry name" value="NAD(P)-binding Rossmann-like Domain"/>
    <property type="match status" value="1"/>
</dbReference>
<evidence type="ECO:0000313" key="9">
    <source>
        <dbReference type="Proteomes" id="UP000095038"/>
    </source>
</evidence>
<feature type="binding site" evidence="6">
    <location>
        <position position="327"/>
    </location>
    <ligand>
        <name>D-dopa</name>
        <dbReference type="ChEBI" id="CHEBI:149689"/>
    </ligand>
</feature>
<keyword evidence="4 6" id="KW-0274">FAD</keyword>
<evidence type="ECO:0000256" key="1">
    <source>
        <dbReference type="ARBA" id="ARBA00001974"/>
    </source>
</evidence>
<evidence type="ECO:0000256" key="5">
    <source>
        <dbReference type="ARBA" id="ARBA00023002"/>
    </source>
</evidence>
<dbReference type="InParanoid" id="A0A1D2VJZ3"/>
<dbReference type="Proteomes" id="UP000095038">
    <property type="component" value="Unassembled WGS sequence"/>
</dbReference>
<evidence type="ECO:0000313" key="8">
    <source>
        <dbReference type="EMBL" id="ODV61923.1"/>
    </source>
</evidence>
<proteinExistence type="inferred from homology"/>
<organism evidence="8 9">
    <name type="scientific">Ascoidea rubescens DSM 1968</name>
    <dbReference type="NCBI Taxonomy" id="1344418"/>
    <lineage>
        <taxon>Eukaryota</taxon>
        <taxon>Fungi</taxon>
        <taxon>Dikarya</taxon>
        <taxon>Ascomycota</taxon>
        <taxon>Saccharomycotina</taxon>
        <taxon>Saccharomycetes</taxon>
        <taxon>Ascoideaceae</taxon>
        <taxon>Ascoidea</taxon>
    </lineage>
</organism>
<dbReference type="Pfam" id="PF01266">
    <property type="entry name" value="DAO"/>
    <property type="match status" value="1"/>
</dbReference>
<evidence type="ECO:0000256" key="6">
    <source>
        <dbReference type="PIRSR" id="PIRSR000189-1"/>
    </source>
</evidence>